<feature type="binding site" evidence="6">
    <location>
        <position position="206"/>
    </location>
    <ligand>
        <name>S-adenosyl-L-methionine</name>
        <dbReference type="ChEBI" id="CHEBI:59789"/>
    </ligand>
</feature>
<keyword evidence="2 6" id="KW-0489">Methyltransferase</keyword>
<evidence type="ECO:0000256" key="4">
    <source>
        <dbReference type="ARBA" id="ARBA00022691"/>
    </source>
</evidence>
<organism evidence="11">
    <name type="scientific">Cyanoptyche gloeocystis</name>
    <dbReference type="NCBI Taxonomy" id="77922"/>
    <lineage>
        <taxon>Eukaryota</taxon>
        <taxon>Glaucocystophyceae</taxon>
        <taxon>Glaucocystophyceae incertae sedis</taxon>
        <taxon>Cyanoptyche</taxon>
    </lineage>
</organism>
<protein>
    <recommendedName>
        <fullName evidence="7">rRNA adenine N(6)-methyltransferase</fullName>
        <ecNumber evidence="7">2.1.1.-</ecNumber>
    </recommendedName>
</protein>
<accession>A0A7S2JPK4</accession>
<dbReference type="SMART" id="SM00650">
    <property type="entry name" value="rADc"/>
    <property type="match status" value="1"/>
</dbReference>
<evidence type="ECO:0000256" key="6">
    <source>
        <dbReference type="PROSITE-ProRule" id="PRU01026"/>
    </source>
</evidence>
<reference evidence="11" key="1">
    <citation type="submission" date="2021-01" db="EMBL/GenBank/DDBJ databases">
        <authorList>
            <person name="Corre E."/>
            <person name="Pelletier E."/>
            <person name="Niang G."/>
            <person name="Scheremetjew M."/>
            <person name="Finn R."/>
            <person name="Kale V."/>
            <person name="Holt S."/>
            <person name="Cochrane G."/>
            <person name="Meng A."/>
            <person name="Brown T."/>
            <person name="Cohen L."/>
        </authorList>
    </citation>
    <scope>NUCLEOTIDE SEQUENCE</scope>
    <source>
        <strain evidence="11">SAG4.97</strain>
    </source>
</reference>
<feature type="binding site" evidence="6">
    <location>
        <position position="231"/>
    </location>
    <ligand>
        <name>S-adenosyl-L-methionine</name>
        <dbReference type="ChEBI" id="CHEBI:59789"/>
    </ligand>
</feature>
<dbReference type="SUPFAM" id="SSF53335">
    <property type="entry name" value="S-adenosyl-L-methionine-dependent methyltransferases"/>
    <property type="match status" value="1"/>
</dbReference>
<dbReference type="Gene3D" id="1.10.8.100">
    <property type="entry name" value="Ribosomal RNA adenine dimethylase-like, domain 2"/>
    <property type="match status" value="1"/>
</dbReference>
<dbReference type="InterPro" id="IPR029063">
    <property type="entry name" value="SAM-dependent_MTases_sf"/>
</dbReference>
<evidence type="ECO:0000256" key="1">
    <source>
        <dbReference type="ARBA" id="ARBA00022552"/>
    </source>
</evidence>
<proteinExistence type="inferred from homology"/>
<evidence type="ECO:0000259" key="10">
    <source>
        <dbReference type="SMART" id="SM00650"/>
    </source>
</evidence>
<dbReference type="EMBL" id="HBGX01002063">
    <property type="protein sequence ID" value="CAD9552682.1"/>
    <property type="molecule type" value="Transcribed_RNA"/>
</dbReference>
<feature type="signal peptide" evidence="9">
    <location>
        <begin position="1"/>
        <end position="16"/>
    </location>
</feature>
<gene>
    <name evidence="11" type="ORF">CGLO1086_LOCUS902</name>
</gene>
<dbReference type="PROSITE" id="PS51689">
    <property type="entry name" value="SAM_RNA_A_N6_MT"/>
    <property type="match status" value="1"/>
</dbReference>
<evidence type="ECO:0000256" key="3">
    <source>
        <dbReference type="ARBA" id="ARBA00022679"/>
    </source>
</evidence>
<feature type="region of interest" description="Disordered" evidence="8">
    <location>
        <begin position="84"/>
        <end position="107"/>
    </location>
</feature>
<dbReference type="PANTHER" id="PTHR11727">
    <property type="entry name" value="DIMETHYLADENOSINE TRANSFERASE"/>
    <property type="match status" value="1"/>
</dbReference>
<keyword evidence="9" id="KW-0732">Signal</keyword>
<feature type="binding site" evidence="6">
    <location>
        <position position="166"/>
    </location>
    <ligand>
        <name>S-adenosyl-L-methionine</name>
        <dbReference type="ChEBI" id="CHEBI:59789"/>
    </ligand>
</feature>
<keyword evidence="1 7" id="KW-0698">rRNA processing</keyword>
<evidence type="ECO:0000256" key="2">
    <source>
        <dbReference type="ARBA" id="ARBA00022603"/>
    </source>
</evidence>
<evidence type="ECO:0000256" key="9">
    <source>
        <dbReference type="SAM" id="SignalP"/>
    </source>
</evidence>
<dbReference type="GO" id="GO:0000179">
    <property type="term" value="F:rRNA (adenine-N6,N6-)-dimethyltransferase activity"/>
    <property type="evidence" value="ECO:0007669"/>
    <property type="project" value="UniProtKB-UniRule"/>
</dbReference>
<dbReference type="EC" id="2.1.1.-" evidence="7"/>
<dbReference type="InterPro" id="IPR020598">
    <property type="entry name" value="rRNA_Ade_methylase_Trfase_N"/>
</dbReference>
<dbReference type="PANTHER" id="PTHR11727:SF18">
    <property type="entry name" value="RRNA ADENINE N(6)-METHYLTRANSFERASE"/>
    <property type="match status" value="1"/>
</dbReference>
<feature type="region of interest" description="Disordered" evidence="8">
    <location>
        <begin position="122"/>
        <end position="149"/>
    </location>
</feature>
<feature type="binding site" evidence="6">
    <location>
        <position position="253"/>
    </location>
    <ligand>
        <name>S-adenosyl-L-methionine</name>
        <dbReference type="ChEBI" id="CHEBI:59789"/>
    </ligand>
</feature>
<feature type="compositionally biased region" description="Basic and acidic residues" evidence="8">
    <location>
        <begin position="140"/>
        <end position="149"/>
    </location>
</feature>
<dbReference type="InterPro" id="IPR011530">
    <property type="entry name" value="rRNA_adenine_dimethylase"/>
</dbReference>
<evidence type="ECO:0000256" key="8">
    <source>
        <dbReference type="SAM" id="MobiDB-lite"/>
    </source>
</evidence>
<dbReference type="Gene3D" id="3.40.50.150">
    <property type="entry name" value="Vaccinia Virus protein VP39"/>
    <property type="match status" value="1"/>
</dbReference>
<dbReference type="InterPro" id="IPR001737">
    <property type="entry name" value="KsgA/Erm"/>
</dbReference>
<sequence>MTFFVLLSSPYMGAVGLIPRTGTVALSVLQTKLQSTTKAISARSTKQPCFSFFRSSWFKFFSWADHTLSFKGLSTSTISSVPSPISAKATPVTGRRASSSAPRERSIGRPIRRAPVHPNKFYSSERFMPPPSAEEEAAEPEARQPGEDTKNFYHFFPKKSLGQNWLKDEVIARNIVISLKRPLPAHLKGHVNWDSVDENQPIVEIGPGRGALTGIIRSEYEKPKYKFTAIELDQRWVAHLTSTYPDLDVRRMDVLETDWKALREEAGGQRLNVIGNLPYNITSEILFSFIESSDHIRQAVITMQLEVAKRLISKPRTKDYGILAVMLQLYCPAVEFLVKIPPTAFRPIPKVDSAAVRLIFSDPGCDSLTQKLTGEATKAQVRQVVRMAFNQRRKCLRNSLSTLLQQRERPLPERWSNMRPEELRPEQFIDLTRYLFDEVPYPLE</sequence>
<dbReference type="AlphaFoldDB" id="A0A7S2JPK4"/>
<name>A0A7S2JPK4_9EUKA</name>
<feature type="domain" description="Ribosomal RNA adenine methylase transferase N-terminal" evidence="10">
    <location>
        <begin position="186"/>
        <end position="362"/>
    </location>
</feature>
<evidence type="ECO:0000256" key="5">
    <source>
        <dbReference type="ARBA" id="ARBA00022884"/>
    </source>
</evidence>
<keyword evidence="5 6" id="KW-0694">RNA-binding</keyword>
<dbReference type="GO" id="GO:0003723">
    <property type="term" value="F:RNA binding"/>
    <property type="evidence" value="ECO:0007669"/>
    <property type="project" value="UniProtKB-UniRule"/>
</dbReference>
<evidence type="ECO:0000256" key="7">
    <source>
        <dbReference type="RuleBase" id="RU362106"/>
    </source>
</evidence>
<feature type="binding site" evidence="6">
    <location>
        <position position="276"/>
    </location>
    <ligand>
        <name>S-adenosyl-L-methionine</name>
        <dbReference type="ChEBI" id="CHEBI:59789"/>
    </ligand>
</feature>
<dbReference type="NCBIfam" id="TIGR00755">
    <property type="entry name" value="ksgA"/>
    <property type="match status" value="1"/>
</dbReference>
<evidence type="ECO:0000313" key="11">
    <source>
        <dbReference type="EMBL" id="CAD9552682.1"/>
    </source>
</evidence>
<dbReference type="InterPro" id="IPR023165">
    <property type="entry name" value="rRNA_Ade_diMease-like_C"/>
</dbReference>
<feature type="chain" id="PRO_5030623481" description="rRNA adenine N(6)-methyltransferase" evidence="9">
    <location>
        <begin position="17"/>
        <end position="444"/>
    </location>
</feature>
<keyword evidence="4 6" id="KW-0949">S-adenosyl-L-methionine</keyword>
<feature type="binding site" evidence="6">
    <location>
        <position position="164"/>
    </location>
    <ligand>
        <name>S-adenosyl-L-methionine</name>
        <dbReference type="ChEBI" id="CHEBI:59789"/>
    </ligand>
</feature>
<dbReference type="Pfam" id="PF00398">
    <property type="entry name" value="RrnaAD"/>
    <property type="match status" value="1"/>
</dbReference>
<dbReference type="HAMAP" id="MF_00607">
    <property type="entry name" value="16SrRNA_methyltr_A"/>
    <property type="match status" value="1"/>
</dbReference>
<comment type="similarity">
    <text evidence="6 7">Belongs to the class I-like SAM-binding methyltransferase superfamily. rRNA adenine N(6)-methyltransferase family.</text>
</comment>
<keyword evidence="3 6" id="KW-0808">Transferase</keyword>